<evidence type="ECO:0000313" key="2">
    <source>
        <dbReference type="Proteomes" id="UP000886501"/>
    </source>
</evidence>
<dbReference type="Proteomes" id="UP000886501">
    <property type="component" value="Unassembled WGS sequence"/>
</dbReference>
<protein>
    <submittedName>
        <fullName evidence="1">DUF962-domain-containing protein</fullName>
    </submittedName>
</protein>
<sequence length="200" mass="22070">MSPAAFSLRQQLAFYGAYHSNPTNIRIHITCVPLIVWSAYVLAAHLPKLDAIPSVHADFGPYLTFDLNYSAIWAITTELYYFALTPGVTLTHLPVAAVTLLSATAFASKPGSLEIAAAVHVFCWLAQFYGHGVHEGRAPALLDNLLGGKSSLSLVLAPLFVHYEVLFILGLFKQTKKNLHNDVRKLVTELKLKKKEIKKE</sequence>
<reference evidence="1" key="2">
    <citation type="journal article" date="2020" name="Nat. Commun.">
        <title>Large-scale genome sequencing of mycorrhizal fungi provides insights into the early evolution of symbiotic traits.</title>
        <authorList>
            <person name="Miyauchi S."/>
            <person name="Kiss E."/>
            <person name="Kuo A."/>
            <person name="Drula E."/>
            <person name="Kohler A."/>
            <person name="Sanchez-Garcia M."/>
            <person name="Morin E."/>
            <person name="Andreopoulos B."/>
            <person name="Barry K.W."/>
            <person name="Bonito G."/>
            <person name="Buee M."/>
            <person name="Carver A."/>
            <person name="Chen C."/>
            <person name="Cichocki N."/>
            <person name="Clum A."/>
            <person name="Culley D."/>
            <person name="Crous P.W."/>
            <person name="Fauchery L."/>
            <person name="Girlanda M."/>
            <person name="Hayes R.D."/>
            <person name="Keri Z."/>
            <person name="LaButti K."/>
            <person name="Lipzen A."/>
            <person name="Lombard V."/>
            <person name="Magnuson J."/>
            <person name="Maillard F."/>
            <person name="Murat C."/>
            <person name="Nolan M."/>
            <person name="Ohm R.A."/>
            <person name="Pangilinan J."/>
            <person name="Pereira M.F."/>
            <person name="Perotto S."/>
            <person name="Peter M."/>
            <person name="Pfister S."/>
            <person name="Riley R."/>
            <person name="Sitrit Y."/>
            <person name="Stielow J.B."/>
            <person name="Szollosi G."/>
            <person name="Zifcakova L."/>
            <person name="Stursova M."/>
            <person name="Spatafora J.W."/>
            <person name="Tedersoo L."/>
            <person name="Vaario L.M."/>
            <person name="Yamada A."/>
            <person name="Yan M."/>
            <person name="Wang P."/>
            <person name="Xu J."/>
            <person name="Bruns T."/>
            <person name="Baldrian P."/>
            <person name="Vilgalys R."/>
            <person name="Dunand C."/>
            <person name="Henrissat B."/>
            <person name="Grigoriev I.V."/>
            <person name="Hibbett D."/>
            <person name="Nagy L.G."/>
            <person name="Martin F.M."/>
        </authorList>
    </citation>
    <scope>NUCLEOTIDE SEQUENCE</scope>
    <source>
        <strain evidence="1">P2</strain>
    </source>
</reference>
<organism evidence="1 2">
    <name type="scientific">Thelephora ganbajun</name>
    <name type="common">Ganba fungus</name>
    <dbReference type="NCBI Taxonomy" id="370292"/>
    <lineage>
        <taxon>Eukaryota</taxon>
        <taxon>Fungi</taxon>
        <taxon>Dikarya</taxon>
        <taxon>Basidiomycota</taxon>
        <taxon>Agaricomycotina</taxon>
        <taxon>Agaricomycetes</taxon>
        <taxon>Thelephorales</taxon>
        <taxon>Thelephoraceae</taxon>
        <taxon>Thelephora</taxon>
    </lineage>
</organism>
<accession>A0ACB6ZD32</accession>
<comment type="caution">
    <text evidence="1">The sequence shown here is derived from an EMBL/GenBank/DDBJ whole genome shotgun (WGS) entry which is preliminary data.</text>
</comment>
<dbReference type="EMBL" id="MU118042">
    <property type="protein sequence ID" value="KAF9647071.1"/>
    <property type="molecule type" value="Genomic_DNA"/>
</dbReference>
<evidence type="ECO:0000313" key="1">
    <source>
        <dbReference type="EMBL" id="KAF9647071.1"/>
    </source>
</evidence>
<proteinExistence type="predicted"/>
<gene>
    <name evidence="1" type="ORF">BDM02DRAFT_3098735</name>
</gene>
<reference evidence="1" key="1">
    <citation type="submission" date="2019-10" db="EMBL/GenBank/DDBJ databases">
        <authorList>
            <consortium name="DOE Joint Genome Institute"/>
            <person name="Kuo A."/>
            <person name="Miyauchi S."/>
            <person name="Kiss E."/>
            <person name="Drula E."/>
            <person name="Kohler A."/>
            <person name="Sanchez-Garcia M."/>
            <person name="Andreopoulos B."/>
            <person name="Barry K.W."/>
            <person name="Bonito G."/>
            <person name="Buee M."/>
            <person name="Carver A."/>
            <person name="Chen C."/>
            <person name="Cichocki N."/>
            <person name="Clum A."/>
            <person name="Culley D."/>
            <person name="Crous P.W."/>
            <person name="Fauchery L."/>
            <person name="Girlanda M."/>
            <person name="Hayes R."/>
            <person name="Keri Z."/>
            <person name="Labutti K."/>
            <person name="Lipzen A."/>
            <person name="Lombard V."/>
            <person name="Magnuson J."/>
            <person name="Maillard F."/>
            <person name="Morin E."/>
            <person name="Murat C."/>
            <person name="Nolan M."/>
            <person name="Ohm R."/>
            <person name="Pangilinan J."/>
            <person name="Pereira M."/>
            <person name="Perotto S."/>
            <person name="Peter M."/>
            <person name="Riley R."/>
            <person name="Sitrit Y."/>
            <person name="Stielow B."/>
            <person name="Szollosi G."/>
            <person name="Zifcakova L."/>
            <person name="Stursova M."/>
            <person name="Spatafora J.W."/>
            <person name="Tedersoo L."/>
            <person name="Vaario L.-M."/>
            <person name="Yamada A."/>
            <person name="Yan M."/>
            <person name="Wang P."/>
            <person name="Xu J."/>
            <person name="Bruns T."/>
            <person name="Baldrian P."/>
            <person name="Vilgalys R."/>
            <person name="Henrissat B."/>
            <person name="Grigoriev I.V."/>
            <person name="Hibbett D."/>
            <person name="Nagy L.G."/>
            <person name="Martin F.M."/>
        </authorList>
    </citation>
    <scope>NUCLEOTIDE SEQUENCE</scope>
    <source>
        <strain evidence="1">P2</strain>
    </source>
</reference>
<name>A0ACB6ZD32_THEGA</name>
<keyword evidence="2" id="KW-1185">Reference proteome</keyword>